<dbReference type="SUPFAM" id="SSF46955">
    <property type="entry name" value="Putative DNA-binding domain"/>
    <property type="match status" value="1"/>
</dbReference>
<feature type="domain" description="Helix-turn-helix" evidence="1">
    <location>
        <begin position="18"/>
        <end position="59"/>
    </location>
</feature>
<sequence>MKNDLEDTASAKFLIEPELAKRWKKTRRTIQRMRSNGSGPAYHRIGGSILYKIEDVEAYEAAARVPGVKS</sequence>
<accession>A0A238K3D7</accession>
<keyword evidence="3" id="KW-1185">Reference proteome</keyword>
<dbReference type="OrthoDB" id="9806994at2"/>
<evidence type="ECO:0000313" key="3">
    <source>
        <dbReference type="Proteomes" id="UP000207598"/>
    </source>
</evidence>
<organism evidence="2 3">
    <name type="scientific">Maliponia aquimaris</name>
    <dbReference type="NCBI Taxonomy" id="1673631"/>
    <lineage>
        <taxon>Bacteria</taxon>
        <taxon>Pseudomonadati</taxon>
        <taxon>Pseudomonadota</taxon>
        <taxon>Alphaproteobacteria</taxon>
        <taxon>Rhodobacterales</taxon>
        <taxon>Paracoccaceae</taxon>
        <taxon>Maliponia</taxon>
    </lineage>
</organism>
<dbReference type="Pfam" id="PF12728">
    <property type="entry name" value="HTH_17"/>
    <property type="match status" value="1"/>
</dbReference>
<dbReference type="Proteomes" id="UP000207598">
    <property type="component" value="Unassembled WGS sequence"/>
</dbReference>
<reference evidence="2 3" key="1">
    <citation type="submission" date="2017-05" db="EMBL/GenBank/DDBJ databases">
        <authorList>
            <person name="Song R."/>
            <person name="Chenine A.L."/>
            <person name="Ruprecht R.M."/>
        </authorList>
    </citation>
    <scope>NUCLEOTIDE SEQUENCE [LARGE SCALE GENOMIC DNA]</scope>
    <source>
        <strain evidence="2 3">CECT 8898</strain>
    </source>
</reference>
<evidence type="ECO:0000259" key="1">
    <source>
        <dbReference type="Pfam" id="PF12728"/>
    </source>
</evidence>
<dbReference type="EMBL" id="FXYF01000003">
    <property type="protein sequence ID" value="SMX37441.1"/>
    <property type="molecule type" value="Genomic_DNA"/>
</dbReference>
<dbReference type="InterPro" id="IPR041657">
    <property type="entry name" value="HTH_17"/>
</dbReference>
<protein>
    <recommendedName>
        <fullName evidence="1">Helix-turn-helix domain-containing protein</fullName>
    </recommendedName>
</protein>
<evidence type="ECO:0000313" key="2">
    <source>
        <dbReference type="EMBL" id="SMX37441.1"/>
    </source>
</evidence>
<gene>
    <name evidence="2" type="ORF">MAA8898_01145</name>
</gene>
<dbReference type="RefSeq" id="WP_094020031.1">
    <property type="nucleotide sequence ID" value="NZ_FXYF01000003.1"/>
</dbReference>
<proteinExistence type="predicted"/>
<dbReference type="InterPro" id="IPR009061">
    <property type="entry name" value="DNA-bd_dom_put_sf"/>
</dbReference>
<dbReference type="AlphaFoldDB" id="A0A238K3D7"/>
<name>A0A238K3D7_9RHOB</name>